<keyword evidence="3" id="KW-1185">Reference proteome</keyword>
<protein>
    <submittedName>
        <fullName evidence="2">Uncharacterized protein</fullName>
    </submittedName>
</protein>
<dbReference type="AlphaFoldDB" id="A0A9D4EDY2"/>
<reference evidence="2" key="2">
    <citation type="submission" date="2020-11" db="EMBL/GenBank/DDBJ databases">
        <authorList>
            <person name="McCartney M.A."/>
            <person name="Auch B."/>
            <person name="Kono T."/>
            <person name="Mallez S."/>
            <person name="Becker A."/>
            <person name="Gohl D.M."/>
            <person name="Silverstein K.A.T."/>
            <person name="Koren S."/>
            <person name="Bechman K.B."/>
            <person name="Herman A."/>
            <person name="Abrahante J.E."/>
            <person name="Garbe J."/>
        </authorList>
    </citation>
    <scope>NUCLEOTIDE SEQUENCE</scope>
    <source>
        <strain evidence="2">Duluth1</strain>
        <tissue evidence="2">Whole animal</tissue>
    </source>
</reference>
<proteinExistence type="predicted"/>
<dbReference type="Proteomes" id="UP000828390">
    <property type="component" value="Unassembled WGS sequence"/>
</dbReference>
<name>A0A9D4EDY2_DREPO</name>
<evidence type="ECO:0000313" key="3">
    <source>
        <dbReference type="Proteomes" id="UP000828390"/>
    </source>
</evidence>
<sequence length="91" mass="10675">MSRQRIAFTSACKVRRRRKIEKYRTSVIEFMSGDDNSRQNPGKKEKLKFKGETHQTRTLDDYLKNLNRKYIGENADVKLSSFVESDQPTSD</sequence>
<gene>
    <name evidence="2" type="ORF">DPMN_177795</name>
</gene>
<evidence type="ECO:0000313" key="2">
    <source>
        <dbReference type="EMBL" id="KAH3776372.1"/>
    </source>
</evidence>
<comment type="caution">
    <text evidence="2">The sequence shown here is derived from an EMBL/GenBank/DDBJ whole genome shotgun (WGS) entry which is preliminary data.</text>
</comment>
<organism evidence="2 3">
    <name type="scientific">Dreissena polymorpha</name>
    <name type="common">Zebra mussel</name>
    <name type="synonym">Mytilus polymorpha</name>
    <dbReference type="NCBI Taxonomy" id="45954"/>
    <lineage>
        <taxon>Eukaryota</taxon>
        <taxon>Metazoa</taxon>
        <taxon>Spiralia</taxon>
        <taxon>Lophotrochozoa</taxon>
        <taxon>Mollusca</taxon>
        <taxon>Bivalvia</taxon>
        <taxon>Autobranchia</taxon>
        <taxon>Heteroconchia</taxon>
        <taxon>Euheterodonta</taxon>
        <taxon>Imparidentia</taxon>
        <taxon>Neoheterodontei</taxon>
        <taxon>Myida</taxon>
        <taxon>Dreissenoidea</taxon>
        <taxon>Dreissenidae</taxon>
        <taxon>Dreissena</taxon>
    </lineage>
</organism>
<dbReference type="EMBL" id="JAIWYP010000009">
    <property type="protein sequence ID" value="KAH3776372.1"/>
    <property type="molecule type" value="Genomic_DNA"/>
</dbReference>
<reference evidence="2" key="1">
    <citation type="journal article" date="2019" name="bioRxiv">
        <title>The Genome of the Zebra Mussel, Dreissena polymorpha: A Resource for Invasive Species Research.</title>
        <authorList>
            <person name="McCartney M.A."/>
            <person name="Auch B."/>
            <person name="Kono T."/>
            <person name="Mallez S."/>
            <person name="Zhang Y."/>
            <person name="Obille A."/>
            <person name="Becker A."/>
            <person name="Abrahante J.E."/>
            <person name="Garbe J."/>
            <person name="Badalamenti J.P."/>
            <person name="Herman A."/>
            <person name="Mangelson H."/>
            <person name="Liachko I."/>
            <person name="Sullivan S."/>
            <person name="Sone E.D."/>
            <person name="Koren S."/>
            <person name="Silverstein K.A.T."/>
            <person name="Beckman K.B."/>
            <person name="Gohl D.M."/>
        </authorList>
    </citation>
    <scope>NUCLEOTIDE SEQUENCE</scope>
    <source>
        <strain evidence="2">Duluth1</strain>
        <tissue evidence="2">Whole animal</tissue>
    </source>
</reference>
<accession>A0A9D4EDY2</accession>
<evidence type="ECO:0000256" key="1">
    <source>
        <dbReference type="SAM" id="MobiDB-lite"/>
    </source>
</evidence>
<feature type="region of interest" description="Disordered" evidence="1">
    <location>
        <begin position="32"/>
        <end position="51"/>
    </location>
</feature>
<feature type="compositionally biased region" description="Basic and acidic residues" evidence="1">
    <location>
        <begin position="42"/>
        <end position="51"/>
    </location>
</feature>